<dbReference type="AlphaFoldDB" id="A0A1J5RXR0"/>
<dbReference type="InterPro" id="IPR048118">
    <property type="entry name" value="KwaA"/>
</dbReference>
<gene>
    <name evidence="2" type="ORF">GALL_175320</name>
</gene>
<accession>A0A1J5RXR0</accession>
<dbReference type="EMBL" id="MLJW01000095">
    <property type="protein sequence ID" value="OIR00467.1"/>
    <property type="molecule type" value="Genomic_DNA"/>
</dbReference>
<comment type="caution">
    <text evidence="2">The sequence shown here is derived from an EMBL/GenBank/DDBJ whole genome shotgun (WGS) entry which is preliminary data.</text>
</comment>
<keyword evidence="1" id="KW-0472">Membrane</keyword>
<keyword evidence="1" id="KW-1133">Transmembrane helix</keyword>
<name>A0A1J5RXR0_9ZZZZ</name>
<keyword evidence="1" id="KW-0812">Transmembrane</keyword>
<evidence type="ECO:0000313" key="2">
    <source>
        <dbReference type="EMBL" id="OIR00467.1"/>
    </source>
</evidence>
<feature type="transmembrane region" description="Helical" evidence="1">
    <location>
        <begin position="122"/>
        <end position="144"/>
    </location>
</feature>
<sequence>MDTNPIRMSRLIKVGMYLLSLWLLLVLIFVNKIDADLCFGCKFASWAELGAIVAKNYLPSMCVAVLVVSLAFYAVFARIIQGAKDGPFKVVEVEDKSADHLVFLATYVIPLLSFSLDTPRQVVSLVITLTLIGAIYVRTNLFYANPTLSLLGFKICTVKFEQGGAGVPTGAAVLIAREDIDLGTSVNMLRLDKNIFFARKAIAIKP</sequence>
<reference evidence="2" key="1">
    <citation type="submission" date="2016-10" db="EMBL/GenBank/DDBJ databases">
        <title>Sequence of Gallionella enrichment culture.</title>
        <authorList>
            <person name="Poehlein A."/>
            <person name="Muehling M."/>
            <person name="Daniel R."/>
        </authorList>
    </citation>
    <scope>NUCLEOTIDE SEQUENCE</scope>
</reference>
<dbReference type="NCBIfam" id="NF041622">
    <property type="entry name" value="KwaA"/>
    <property type="match status" value="1"/>
</dbReference>
<organism evidence="2">
    <name type="scientific">mine drainage metagenome</name>
    <dbReference type="NCBI Taxonomy" id="410659"/>
    <lineage>
        <taxon>unclassified sequences</taxon>
        <taxon>metagenomes</taxon>
        <taxon>ecological metagenomes</taxon>
    </lineage>
</organism>
<feature type="transmembrane region" description="Helical" evidence="1">
    <location>
        <begin position="56"/>
        <end position="76"/>
    </location>
</feature>
<evidence type="ECO:0000256" key="1">
    <source>
        <dbReference type="SAM" id="Phobius"/>
    </source>
</evidence>
<protein>
    <submittedName>
        <fullName evidence="2">Uncharacterized protein</fullName>
    </submittedName>
</protein>
<proteinExistence type="predicted"/>